<dbReference type="Proteomes" id="UP000228380">
    <property type="component" value="Unplaced"/>
</dbReference>
<evidence type="ECO:0000313" key="2">
    <source>
        <dbReference type="RefSeq" id="XP_038974364.1"/>
    </source>
</evidence>
<dbReference type="OrthoDB" id="597234at2759"/>
<name>A0A8B8ZSF3_PHODC</name>
<keyword evidence="1" id="KW-1185">Reference proteome</keyword>
<organism evidence="1 2">
    <name type="scientific">Phoenix dactylifera</name>
    <name type="common">Date palm</name>
    <dbReference type="NCBI Taxonomy" id="42345"/>
    <lineage>
        <taxon>Eukaryota</taxon>
        <taxon>Viridiplantae</taxon>
        <taxon>Streptophyta</taxon>
        <taxon>Embryophyta</taxon>
        <taxon>Tracheophyta</taxon>
        <taxon>Spermatophyta</taxon>
        <taxon>Magnoliopsida</taxon>
        <taxon>Liliopsida</taxon>
        <taxon>Arecaceae</taxon>
        <taxon>Coryphoideae</taxon>
        <taxon>Phoeniceae</taxon>
        <taxon>Phoenix</taxon>
    </lineage>
</organism>
<dbReference type="KEGG" id="pda:120105721"/>
<protein>
    <submittedName>
        <fullName evidence="2">Uncharacterized protein LOC120105721</fullName>
    </submittedName>
</protein>
<dbReference type="GeneID" id="120105721"/>
<dbReference type="RefSeq" id="XP_038974364.1">
    <property type="nucleotide sequence ID" value="XM_039118436.1"/>
</dbReference>
<evidence type="ECO:0000313" key="1">
    <source>
        <dbReference type="Proteomes" id="UP000228380"/>
    </source>
</evidence>
<accession>A0A8B8ZSF3</accession>
<sequence length="187" mass="20483">MVCTEVEETTDHVLVQCPRVREIWSSSPILLLQSVESAQVLILLLRSSIWSPRSWEEGILRAYLAYHVWLDMNASIFEGRRLSLRMVVNRVISQSEEVITASALFTVGMARDIWGTSSTVTVPRFALISCVPPPLGYLKVNFDGSMSVDGTTGGVGFVIRDSCGKLVAARGQRTLGLTIVGAELRAA</sequence>
<reference evidence="2" key="1">
    <citation type="submission" date="2025-08" db="UniProtKB">
        <authorList>
            <consortium name="RefSeq"/>
        </authorList>
    </citation>
    <scope>IDENTIFICATION</scope>
    <source>
        <tissue evidence="2">Young leaves</tissue>
    </source>
</reference>
<proteinExistence type="predicted"/>
<dbReference type="AlphaFoldDB" id="A0A8B8ZSF3"/>
<gene>
    <name evidence="2" type="primary">LOC120105721</name>
</gene>